<protein>
    <submittedName>
        <fullName evidence="2">Uncharacterized protein</fullName>
    </submittedName>
</protein>
<feature type="transmembrane region" description="Helical" evidence="1">
    <location>
        <begin position="30"/>
        <end position="50"/>
    </location>
</feature>
<evidence type="ECO:0000313" key="3">
    <source>
        <dbReference type="Proteomes" id="UP000001818"/>
    </source>
</evidence>
<reference evidence="2 3" key="1">
    <citation type="submission" date="2006-03" db="EMBL/GenBank/DDBJ databases">
        <title>Complete sequence of Rhodopseudomonas palustris BisB5.</title>
        <authorList>
            <consortium name="US DOE Joint Genome Institute"/>
            <person name="Copeland A."/>
            <person name="Lucas S."/>
            <person name="Lapidus A."/>
            <person name="Barry K."/>
            <person name="Detter J.C."/>
            <person name="Glavina del Rio T."/>
            <person name="Hammon N."/>
            <person name="Israni S."/>
            <person name="Dalin E."/>
            <person name="Tice H."/>
            <person name="Pitluck S."/>
            <person name="Chain P."/>
            <person name="Malfatti S."/>
            <person name="Shin M."/>
            <person name="Vergez L."/>
            <person name="Schmutz J."/>
            <person name="Larimer F."/>
            <person name="Land M."/>
            <person name="Hauser L."/>
            <person name="Pelletier D.A."/>
            <person name="Kyrpides N."/>
            <person name="Lykidis A."/>
            <person name="Oda Y."/>
            <person name="Harwood C.S."/>
            <person name="Richardson P."/>
        </authorList>
    </citation>
    <scope>NUCLEOTIDE SEQUENCE [LARGE SCALE GENOMIC DNA]</scope>
    <source>
        <strain evidence="2 3">BisB5</strain>
    </source>
</reference>
<accession>Q130W4</accession>
<sequence length="51" mass="5442">MRLASGLCCASTPFWEDGMDETTKLAASRAIAHLLAVAALLMIAGVVFYVR</sequence>
<evidence type="ECO:0000256" key="1">
    <source>
        <dbReference type="SAM" id="Phobius"/>
    </source>
</evidence>
<gene>
    <name evidence="2" type="ordered locus">RPD_4156</name>
</gene>
<organism evidence="2 3">
    <name type="scientific">Rhodopseudomonas palustris (strain BisB5)</name>
    <dbReference type="NCBI Taxonomy" id="316057"/>
    <lineage>
        <taxon>Bacteria</taxon>
        <taxon>Pseudomonadati</taxon>
        <taxon>Pseudomonadota</taxon>
        <taxon>Alphaproteobacteria</taxon>
        <taxon>Hyphomicrobiales</taxon>
        <taxon>Nitrobacteraceae</taxon>
        <taxon>Rhodopseudomonas</taxon>
    </lineage>
</organism>
<keyword evidence="1" id="KW-0812">Transmembrane</keyword>
<dbReference type="HOGENOM" id="CLU_3103231_0_0_5"/>
<dbReference type="AlphaFoldDB" id="Q130W4"/>
<evidence type="ECO:0000313" key="2">
    <source>
        <dbReference type="EMBL" id="ABE41375.1"/>
    </source>
</evidence>
<dbReference type="Proteomes" id="UP000001818">
    <property type="component" value="Chromosome"/>
</dbReference>
<dbReference type="EMBL" id="CP000283">
    <property type="protein sequence ID" value="ABE41375.1"/>
    <property type="molecule type" value="Genomic_DNA"/>
</dbReference>
<dbReference type="KEGG" id="rpd:RPD_4156"/>
<keyword evidence="1" id="KW-1133">Transmembrane helix</keyword>
<keyword evidence="1" id="KW-0472">Membrane</keyword>
<name>Q130W4_RHOPS</name>
<proteinExistence type="predicted"/>